<sequence>MKKQKVFIKGVKKFDLFAQPIQMLVNEKEYHQTIFGSILTLGLLLLFSNLLYTKLISLFDRNNPTSLSSEIYHSQPEKYELFPQNFTMTFAFQNSTYHTYIDDSIYIVKAHLVHKYEQMVDGNKNEVWNKQELPIIKCSSDMIKQKDLSEYFSHLDLPTNYCIDWNNIDKINLEGTFDAPAYQYILIQFFICTESTKNGQQCKEQEEIKKALEQNYFSFQISSYTTNLKNPNSPYNPKGQDLFTTISSNIYKEISIYLEPLTTVTDIGLIETELEYYKTLRYGRHTEMLDLNSNDLIMNVVIRLDTTEYIDYRTYSKIQEILAELGGLWQVLFSLFYIISKPINKISIYLELINSLFELNDSPNKDQNQCQKHSSLFRQEQPASPLSFQIPQIQINQQQNQFQSKINQEKLDENQKALNKPQKTILATYTSYLQKIIIRKKKKLEFGYFEAFQTLKCIISYDNQKIKQFKQAQKQIMGQLNIVEILKKLRDIDKLKHIIFNENQRILFDSFPNIQDQQIEDQLEGFDQQHKLTAQDAILQIIGDQNNEMNQKLLASLDQTVSNLLKNCQHEHSEK</sequence>
<dbReference type="PANTHER" id="PTHR31398">
    <property type="entry name" value="MEIOTIC NUCLEAR DIVISION PROTEIN 1 HOMOLOG"/>
    <property type="match status" value="1"/>
</dbReference>
<keyword evidence="3" id="KW-1185">Reference proteome</keyword>
<organism evidence="2 3">
    <name type="scientific">Paramecium sonneborni</name>
    <dbReference type="NCBI Taxonomy" id="65129"/>
    <lineage>
        <taxon>Eukaryota</taxon>
        <taxon>Sar</taxon>
        <taxon>Alveolata</taxon>
        <taxon>Ciliophora</taxon>
        <taxon>Intramacronucleata</taxon>
        <taxon>Oligohymenophorea</taxon>
        <taxon>Peniculida</taxon>
        <taxon>Parameciidae</taxon>
        <taxon>Paramecium</taxon>
    </lineage>
</organism>
<name>A0A8S1N3R3_9CILI</name>
<dbReference type="EMBL" id="CAJJDN010000045">
    <property type="protein sequence ID" value="CAD8083655.1"/>
    <property type="molecule type" value="Genomic_DNA"/>
</dbReference>
<comment type="caution">
    <text evidence="2">The sequence shown here is derived from an EMBL/GenBank/DDBJ whole genome shotgun (WGS) entry which is preliminary data.</text>
</comment>
<evidence type="ECO:0000256" key="1">
    <source>
        <dbReference type="SAM" id="Phobius"/>
    </source>
</evidence>
<evidence type="ECO:0008006" key="4">
    <source>
        <dbReference type="Google" id="ProtNLM"/>
    </source>
</evidence>
<accession>A0A8S1N3R3</accession>
<dbReference type="PANTHER" id="PTHR31398:SF0">
    <property type="entry name" value="MEIOTIC NUCLEAR DIVISION PROTEIN 1 HOMOLOG"/>
    <property type="match status" value="1"/>
</dbReference>
<dbReference type="OrthoDB" id="292811at2759"/>
<reference evidence="2" key="1">
    <citation type="submission" date="2021-01" db="EMBL/GenBank/DDBJ databases">
        <authorList>
            <consortium name="Genoscope - CEA"/>
            <person name="William W."/>
        </authorList>
    </citation>
    <scope>NUCLEOTIDE SEQUENCE</scope>
</reference>
<keyword evidence="1" id="KW-0472">Membrane</keyword>
<keyword evidence="1" id="KW-1133">Transmembrane helix</keyword>
<proteinExistence type="predicted"/>
<protein>
    <recommendedName>
        <fullName evidence="4">Transmembrane protein</fullName>
    </recommendedName>
</protein>
<evidence type="ECO:0000313" key="2">
    <source>
        <dbReference type="EMBL" id="CAD8083655.1"/>
    </source>
</evidence>
<keyword evidence="1" id="KW-0812">Transmembrane</keyword>
<dbReference type="GO" id="GO:0005634">
    <property type="term" value="C:nucleus"/>
    <property type="evidence" value="ECO:0007669"/>
    <property type="project" value="TreeGrafter"/>
</dbReference>
<dbReference type="Proteomes" id="UP000692954">
    <property type="component" value="Unassembled WGS sequence"/>
</dbReference>
<feature type="transmembrane region" description="Helical" evidence="1">
    <location>
        <begin position="33"/>
        <end position="52"/>
    </location>
</feature>
<evidence type="ECO:0000313" key="3">
    <source>
        <dbReference type="Proteomes" id="UP000692954"/>
    </source>
</evidence>
<dbReference type="GO" id="GO:0007131">
    <property type="term" value="P:reciprocal meiotic recombination"/>
    <property type="evidence" value="ECO:0007669"/>
    <property type="project" value="TreeGrafter"/>
</dbReference>
<dbReference type="AlphaFoldDB" id="A0A8S1N3R3"/>
<gene>
    <name evidence="2" type="ORF">PSON_ATCC_30995.1.T0450196</name>
</gene>